<keyword evidence="5" id="KW-0547">Nucleotide-binding</keyword>
<feature type="domain" description="ABC transporter" evidence="13">
    <location>
        <begin position="980"/>
        <end position="1236"/>
    </location>
</feature>
<reference evidence="14 15" key="1">
    <citation type="submission" date="2020-12" db="EMBL/GenBank/DDBJ databases">
        <title>Metabolic potential, ecology and presence of endohyphal bacteria is reflected in genomic diversity of Mucoromycotina.</title>
        <authorList>
            <person name="Muszewska A."/>
            <person name="Okrasinska A."/>
            <person name="Steczkiewicz K."/>
            <person name="Drgas O."/>
            <person name="Orlowska M."/>
            <person name="Perlinska-Lenart U."/>
            <person name="Aleksandrzak-Piekarczyk T."/>
            <person name="Szatraj K."/>
            <person name="Zielenkiewicz U."/>
            <person name="Pilsyk S."/>
            <person name="Malc E."/>
            <person name="Mieczkowski P."/>
            <person name="Kruszewska J.S."/>
            <person name="Biernat P."/>
            <person name="Pawlowska J."/>
        </authorList>
    </citation>
    <scope>NUCLEOTIDE SEQUENCE [LARGE SCALE GENOMIC DNA]</scope>
    <source>
        <strain evidence="14 15">CBS 142.35</strain>
    </source>
</reference>
<dbReference type="CDD" id="cd03233">
    <property type="entry name" value="ABCG_PDR_domain1"/>
    <property type="match status" value="1"/>
</dbReference>
<dbReference type="InterPro" id="IPR003593">
    <property type="entry name" value="AAA+_ATPase"/>
</dbReference>
<dbReference type="InterPro" id="IPR034003">
    <property type="entry name" value="ABCG_PDR_2"/>
</dbReference>
<feature type="domain" description="PAZ" evidence="11">
    <location>
        <begin position="234"/>
        <end position="335"/>
    </location>
</feature>
<feature type="transmembrane region" description="Helical" evidence="10">
    <location>
        <begin position="2023"/>
        <end position="2051"/>
    </location>
</feature>
<dbReference type="SUPFAM" id="SSF52540">
    <property type="entry name" value="P-loop containing nucleoside triphosphate hydrolases"/>
    <property type="match status" value="2"/>
</dbReference>
<evidence type="ECO:0000256" key="3">
    <source>
        <dbReference type="ARBA" id="ARBA00022448"/>
    </source>
</evidence>
<feature type="transmembrane region" description="Helical" evidence="10">
    <location>
        <begin position="2218"/>
        <end position="2238"/>
    </location>
</feature>
<dbReference type="SUPFAM" id="SSF101690">
    <property type="entry name" value="PAZ domain"/>
    <property type="match status" value="1"/>
</dbReference>
<dbReference type="InterPro" id="IPR027417">
    <property type="entry name" value="P-loop_NTPase"/>
</dbReference>
<feature type="transmembrane region" description="Helical" evidence="10">
    <location>
        <begin position="1462"/>
        <end position="1480"/>
    </location>
</feature>
<evidence type="ECO:0000256" key="6">
    <source>
        <dbReference type="ARBA" id="ARBA00022840"/>
    </source>
</evidence>
<dbReference type="GO" id="GO:0016887">
    <property type="term" value="F:ATP hydrolysis activity"/>
    <property type="evidence" value="ECO:0007669"/>
    <property type="project" value="InterPro"/>
</dbReference>
<dbReference type="FunFam" id="3.40.50.300:FF:000054">
    <property type="entry name" value="ABC multidrug transporter atrF"/>
    <property type="match status" value="1"/>
</dbReference>
<dbReference type="PROSITE" id="PS00211">
    <property type="entry name" value="ABC_TRANSPORTER_1"/>
    <property type="match status" value="1"/>
</dbReference>
<keyword evidence="6" id="KW-0067">ATP-binding</keyword>
<dbReference type="InterPro" id="IPR034001">
    <property type="entry name" value="ABCG_PDR_1"/>
</dbReference>
<dbReference type="GO" id="GO:0005524">
    <property type="term" value="F:ATP binding"/>
    <property type="evidence" value="ECO:0007669"/>
    <property type="project" value="UniProtKB-KW"/>
</dbReference>
<dbReference type="InterPro" id="IPR036397">
    <property type="entry name" value="RNaseH_sf"/>
</dbReference>
<evidence type="ECO:0000259" key="11">
    <source>
        <dbReference type="PROSITE" id="PS50821"/>
    </source>
</evidence>
<dbReference type="PROSITE" id="PS50893">
    <property type="entry name" value="ABC_TRANSPORTER_2"/>
    <property type="match status" value="2"/>
</dbReference>
<dbReference type="InterPro" id="IPR036085">
    <property type="entry name" value="PAZ_dom_sf"/>
</dbReference>
<dbReference type="InterPro" id="IPR045246">
    <property type="entry name" value="Piwi_ago-like"/>
</dbReference>
<protein>
    <submittedName>
        <fullName evidence="14">Uncharacterized protein</fullName>
    </submittedName>
</protein>
<feature type="compositionally biased region" description="Basic and acidic residues" evidence="9">
    <location>
        <begin position="852"/>
        <end position="862"/>
    </location>
</feature>
<evidence type="ECO:0000256" key="4">
    <source>
        <dbReference type="ARBA" id="ARBA00022692"/>
    </source>
</evidence>
<dbReference type="InterPro" id="IPR032474">
    <property type="entry name" value="Argonaute_N"/>
</dbReference>
<proteinExistence type="inferred from homology"/>
<dbReference type="SMART" id="SM01163">
    <property type="entry name" value="DUF1785"/>
    <property type="match status" value="1"/>
</dbReference>
<feature type="transmembrane region" description="Helical" evidence="10">
    <location>
        <begin position="1984"/>
        <end position="2002"/>
    </location>
</feature>
<evidence type="ECO:0000256" key="8">
    <source>
        <dbReference type="ARBA" id="ARBA00023136"/>
    </source>
</evidence>
<dbReference type="Gene3D" id="3.40.50.300">
    <property type="entry name" value="P-loop containing nucleotide triphosphate hydrolases"/>
    <property type="match status" value="2"/>
</dbReference>
<evidence type="ECO:0000256" key="5">
    <source>
        <dbReference type="ARBA" id="ARBA00022741"/>
    </source>
</evidence>
<dbReference type="Pfam" id="PF00005">
    <property type="entry name" value="ABC_tran"/>
    <property type="match status" value="2"/>
</dbReference>
<dbReference type="Pfam" id="PF06422">
    <property type="entry name" value="PDR_CDR"/>
    <property type="match status" value="1"/>
</dbReference>
<dbReference type="InterPro" id="IPR013525">
    <property type="entry name" value="ABC2_TM"/>
</dbReference>
<keyword evidence="4 10" id="KW-0812">Transmembrane</keyword>
<dbReference type="Pfam" id="PF16486">
    <property type="entry name" value="ArgoN"/>
    <property type="match status" value="1"/>
</dbReference>
<dbReference type="Pfam" id="PF01061">
    <property type="entry name" value="ABC2_membrane"/>
    <property type="match status" value="2"/>
</dbReference>
<dbReference type="InterPro" id="IPR017871">
    <property type="entry name" value="ABC_transporter-like_CS"/>
</dbReference>
<evidence type="ECO:0000256" key="7">
    <source>
        <dbReference type="ARBA" id="ARBA00022989"/>
    </source>
</evidence>
<dbReference type="Gene3D" id="2.170.260.10">
    <property type="entry name" value="paz domain"/>
    <property type="match status" value="1"/>
</dbReference>
<dbReference type="Pfam" id="PF02170">
    <property type="entry name" value="PAZ"/>
    <property type="match status" value="1"/>
</dbReference>
<feature type="domain" description="Piwi" evidence="12">
    <location>
        <begin position="508"/>
        <end position="809"/>
    </location>
</feature>
<dbReference type="EMBL" id="JAEPRB010000007">
    <property type="protein sequence ID" value="KAG2227410.1"/>
    <property type="molecule type" value="Genomic_DNA"/>
</dbReference>
<keyword evidence="7 10" id="KW-1133">Transmembrane helix</keyword>
<dbReference type="GO" id="GO:0016020">
    <property type="term" value="C:membrane"/>
    <property type="evidence" value="ECO:0007669"/>
    <property type="project" value="UniProtKB-SubCell"/>
</dbReference>
<dbReference type="Pfam" id="PF16487">
    <property type="entry name" value="ArgoMid"/>
    <property type="match status" value="1"/>
</dbReference>
<comment type="caution">
    <text evidence="14">The sequence shown here is derived from an EMBL/GenBank/DDBJ whole genome shotgun (WGS) entry which is preliminary data.</text>
</comment>
<evidence type="ECO:0000256" key="1">
    <source>
        <dbReference type="ARBA" id="ARBA00004141"/>
    </source>
</evidence>
<dbReference type="SUPFAM" id="SSF53098">
    <property type="entry name" value="Ribonuclease H-like"/>
    <property type="match status" value="1"/>
</dbReference>
<dbReference type="CDD" id="cd03232">
    <property type="entry name" value="ABCG_PDR_domain2"/>
    <property type="match status" value="1"/>
</dbReference>
<feature type="transmembrane region" description="Helical" evidence="10">
    <location>
        <begin position="2063"/>
        <end position="2084"/>
    </location>
</feature>
<keyword evidence="3" id="KW-0813">Transport</keyword>
<dbReference type="GO" id="GO:0140359">
    <property type="term" value="F:ABC-type transporter activity"/>
    <property type="evidence" value="ECO:0007669"/>
    <property type="project" value="InterPro"/>
</dbReference>
<comment type="subcellular location">
    <subcellularLocation>
        <location evidence="1">Membrane</location>
        <topology evidence="1">Multi-pass membrane protein</topology>
    </subcellularLocation>
</comment>
<dbReference type="PROSITE" id="PS50821">
    <property type="entry name" value="PAZ"/>
    <property type="match status" value="1"/>
</dbReference>
<feature type="transmembrane region" description="Helical" evidence="10">
    <location>
        <begin position="1956"/>
        <end position="1978"/>
    </location>
</feature>
<dbReference type="GO" id="GO:0003723">
    <property type="term" value="F:RNA binding"/>
    <property type="evidence" value="ECO:0007669"/>
    <property type="project" value="InterPro"/>
</dbReference>
<evidence type="ECO:0000313" key="15">
    <source>
        <dbReference type="Proteomes" id="UP000646827"/>
    </source>
</evidence>
<evidence type="ECO:0000259" key="13">
    <source>
        <dbReference type="PROSITE" id="PS50893"/>
    </source>
</evidence>
<dbReference type="Gene3D" id="3.30.420.10">
    <property type="entry name" value="Ribonuclease H-like superfamily/Ribonuclease H"/>
    <property type="match status" value="1"/>
</dbReference>
<dbReference type="Pfam" id="PF08699">
    <property type="entry name" value="ArgoL1"/>
    <property type="match status" value="1"/>
</dbReference>
<feature type="domain" description="ABC transporter" evidence="13">
    <location>
        <begin position="1616"/>
        <end position="1859"/>
    </location>
</feature>
<evidence type="ECO:0000313" key="14">
    <source>
        <dbReference type="EMBL" id="KAG2227410.1"/>
    </source>
</evidence>
<dbReference type="PROSITE" id="PS50822">
    <property type="entry name" value="PIWI"/>
    <property type="match status" value="1"/>
</dbReference>
<dbReference type="InterPro" id="IPR010929">
    <property type="entry name" value="PDR_CDR_ABC"/>
</dbReference>
<name>A0A8H7SD83_9FUNG</name>
<feature type="transmembrane region" description="Helical" evidence="10">
    <location>
        <begin position="1431"/>
        <end position="1455"/>
    </location>
</feature>
<dbReference type="InterPro" id="IPR003439">
    <property type="entry name" value="ABC_transporter-like_ATP-bd"/>
</dbReference>
<dbReference type="CDD" id="cd04657">
    <property type="entry name" value="Piwi_ago-like"/>
    <property type="match status" value="1"/>
</dbReference>
<comment type="similarity">
    <text evidence="2">Belongs to the ABC transporter superfamily. ABCG family. PDR (TC 3.A.1.205) subfamily.</text>
</comment>
<feature type="transmembrane region" description="Helical" evidence="10">
    <location>
        <begin position="1540"/>
        <end position="1564"/>
    </location>
</feature>
<dbReference type="Gene3D" id="3.40.50.2300">
    <property type="match status" value="1"/>
</dbReference>
<feature type="region of interest" description="Disordered" evidence="9">
    <location>
        <begin position="845"/>
        <end position="867"/>
    </location>
</feature>
<sequence>MALQLTDYVMRPGNCTAGKPVRVRSNFFEIQSFPLQVVHHYDINIDQANAPPAVYRKVWKQFEDTGGKGILHGIRTIYDGRKNVFAPKPLNLGPDNSGQYEVELQDSDNIGSQTKRTGGTFRIRIKKAGEIDMDELRRFLEGSTRLTPNCLTAIMILDVLIRHVPSMMFATVGRSFFTPQERRALPNGAEVWQGFYQSARPGVGKMMINVDVSATAFYESDKLPEMTVKILGRRTVDELRRGINDRDRAKLEKAFKGLKIQITHRGENNKRKYKILRLTPLSAERTIFEDQEGKEQSVAQYFLKHHNLRLKFPFLPCIVVRKEMFLPMEVCEIIAGQRFMKKLNEKQTAEMIKFTCQKPNIRANKIRQGYNLLQYKNNPYIQQFGMSVNSEMTMIKARVLPTPQISYSSASQDGTFTPIGGAWNLRGKKVAQGATLGSWSVVNFHSQLPNPAINRFVRELCQTFIDTGLNVVNRNPPITHGDPQGSVDRTLKEAWLKAGSTAKATPQLILCILPNTGVPLYAEIKRVSDTIIGISTQCVQSKHINDAKKQYCANVCLKVNMKLGGMNMFLSSSQIPFIAEKPTIVFGGDVTHPAPGDMNRPSVAAVTASMDARASRYASAIRVQANRTEIIADLANMVKELLKSFYQSCGQKPERILFYRDGISEGQFSAVLKNEVQQIHSACASLDTEYKPTVTFVVVQKRHHARFFPVEARDADRTGNCQPGTVVDTEIVHPFEFDFYLQSHAGLQGTSRPTHYHVLYDQNKFSADSLQELTYRLCYIYGRATRAVSIVPPAYYADLVAARARFHRRGENWSDTEATSESLDSEQQMASFAAVKPELQKDVQQINTQQEHNNDTQEESRPPSETTITYDLAGHSEVYGEINANTVDVEAAIEEYHEMKRELSRISRRSGVNQHIEKAGEEGRVAEEEFDLDQFLQGLSYEDVQAGKKPKHLGLIWKDLEVEGVGADAHTIPNVITGLLNLVQPWKYFNIGFGNNHANKKILHPFSGFVKEGEMLLVLGRPGAGTTTLLKVLANMRGGYTNVDGDVSYGGIDPVTFAKHYRGQVIYNEEEDQHYPTLTTKETLQFALRTKTPGNRLPDETKKVFINKLIYMLGNMLGLSKKMDTLVGDAAVRGLSGGERKRLSIAEAMTTQSSINLWDGSTRGLDAVSALDYVRSLRVMTDVLQKTTVSTLYQASNSMFALYDKVLLLDNGYCIYFGPIEQARPYFEGLGYYASPRKSIPDFLTGISNPLEREVKPGYTVPESAAELNQRYLESDIHKQMTKELGVYEAQVESEKPGDLFKAAVYDEHQKRAPKKDPYTVSFYQQVKALTIRNFQLLSRSHSSLLSRYGTVLIIAFLLGSSFYDIPLTSGGAVSRAGAICFTVICNGFISHSELVNIMMGRPILEKHKHYAMYRPSAYYISQVVMDFPLAIAQANLVACVMFIYAFLYMGYYIYYSVMHPWFFWIHWIYPLAYAYKALLINEMHGQVYSCDGPGGSIPYGPGYDDWSHKICAMNGGTQGERFVLGDDYMRDLLGIEPNWLWSVDIVMLIVWFLFFTVINMLLIEKYEIGTGGSLTKLYLPGKAPKPRTPEQEKERLERQLQVTEKMDQVSTGTTFSWQHINYTVPVKGGSFQILNDVSGIVKPGHLTALMGSSGAGKTTLLDVLARRKTIGKVEGRTYLNSELLMDDFERITGYVEQMDVHQPADTVREAMQFSAYLRQDPSVPKSEKDDYVEQIIQLLEMEDIADAQVGDLNLGFGISVEERKRLTIAMELVAKPKLIFLDEPTSGLDAQSSYNIVRFLRKLADAGWPVVCTIHQPSAILFEYFDHLHLLVRGGRTAYYGEIGQDSKIMIDYFESNDGPKYVPNSNPAEYILDVVASGNNSDAAVNKNWADVWTNSPNAKALEDELEHIHNSVDKNPSRKALTYATPFLTQFYLVFKRMCLVYWRSSGYNLGRFTTITLISLFLGFTFWKLSLSFIDIQNRILLLFGSMPLAYMMIVLGQPKFMGERTFFRREYASRYYGWISYAISAIVVEIPYILFVCLLFMVGIYWTVGLVDTSEAAGYYYIMIVLFVFWAVTIGFVLGGLTENPYIAAILTPLAFTSVVTFAGVLQTQFALPHFWSSWMYWLVPFHYVIEGLVVNELENLPVVPSTKDLFKFSPPSNVTCGEYMKNFFASGATGYLIDPSNTVECEYSMYSTAKEFYSSFYGWDAAHKWQNIGIVCIFCVFNAVVCAGLIYWRRKARR</sequence>
<dbReference type="OrthoDB" id="5975384at2759"/>
<dbReference type="SMART" id="SM00382">
    <property type="entry name" value="AAA"/>
    <property type="match status" value="2"/>
</dbReference>
<evidence type="ECO:0000259" key="12">
    <source>
        <dbReference type="PROSITE" id="PS50822"/>
    </source>
</evidence>
<dbReference type="Pfam" id="PF19055">
    <property type="entry name" value="ABC2_membrane_7"/>
    <property type="match status" value="1"/>
</dbReference>
<dbReference type="InterPro" id="IPR029481">
    <property type="entry name" value="ABC_trans_N"/>
</dbReference>
<dbReference type="CDD" id="cd02846">
    <property type="entry name" value="PAZ_argonaute_like"/>
    <property type="match status" value="1"/>
</dbReference>
<dbReference type="InterPro" id="IPR014811">
    <property type="entry name" value="ArgoL1"/>
</dbReference>
<organism evidence="14 15">
    <name type="scientific">Circinella minor</name>
    <dbReference type="NCBI Taxonomy" id="1195481"/>
    <lineage>
        <taxon>Eukaryota</taxon>
        <taxon>Fungi</taxon>
        <taxon>Fungi incertae sedis</taxon>
        <taxon>Mucoromycota</taxon>
        <taxon>Mucoromycotina</taxon>
        <taxon>Mucoromycetes</taxon>
        <taxon>Mucorales</taxon>
        <taxon>Lichtheimiaceae</taxon>
        <taxon>Circinella</taxon>
    </lineage>
</organism>
<evidence type="ECO:0000256" key="10">
    <source>
        <dbReference type="SAM" id="Phobius"/>
    </source>
</evidence>
<feature type="transmembrane region" description="Helical" evidence="10">
    <location>
        <begin position="2091"/>
        <end position="2117"/>
    </location>
</feature>
<accession>A0A8H7SD83</accession>
<dbReference type="Pfam" id="PF16488">
    <property type="entry name" value="ArgoL2"/>
    <property type="match status" value="1"/>
</dbReference>
<dbReference type="InterPro" id="IPR043926">
    <property type="entry name" value="ABCG_dom"/>
</dbReference>
<dbReference type="SMART" id="SM00950">
    <property type="entry name" value="Piwi"/>
    <property type="match status" value="1"/>
</dbReference>
<evidence type="ECO:0000256" key="9">
    <source>
        <dbReference type="SAM" id="MobiDB-lite"/>
    </source>
</evidence>
<dbReference type="Pfam" id="PF02171">
    <property type="entry name" value="Piwi"/>
    <property type="match status" value="1"/>
</dbReference>
<dbReference type="Pfam" id="PF14510">
    <property type="entry name" value="ABC_trans_N"/>
    <property type="match status" value="1"/>
</dbReference>
<dbReference type="PANTHER" id="PTHR19241">
    <property type="entry name" value="ATP-BINDING CASSETTE TRANSPORTER"/>
    <property type="match status" value="1"/>
</dbReference>
<dbReference type="InterPro" id="IPR003165">
    <property type="entry name" value="Piwi"/>
</dbReference>
<keyword evidence="8 10" id="KW-0472">Membrane</keyword>
<gene>
    <name evidence="14" type="ORF">INT45_007435</name>
</gene>
<dbReference type="InterPro" id="IPR012337">
    <property type="entry name" value="RNaseH-like_sf"/>
</dbReference>
<dbReference type="SMART" id="SM00949">
    <property type="entry name" value="PAZ"/>
    <property type="match status" value="1"/>
</dbReference>
<dbReference type="InterPro" id="IPR032473">
    <property type="entry name" value="Argonaute_Mid_dom"/>
</dbReference>
<keyword evidence="15" id="KW-1185">Reference proteome</keyword>
<dbReference type="InterPro" id="IPR003100">
    <property type="entry name" value="PAZ_dom"/>
</dbReference>
<dbReference type="InterPro" id="IPR032472">
    <property type="entry name" value="ArgoL2"/>
</dbReference>
<evidence type="ECO:0000256" key="2">
    <source>
        <dbReference type="ARBA" id="ARBA00006012"/>
    </source>
</evidence>
<dbReference type="Proteomes" id="UP000646827">
    <property type="component" value="Unassembled WGS sequence"/>
</dbReference>